<accession>A0A9J5WWB8</accession>
<comment type="caution">
    <text evidence="2">The sequence shown here is derived from an EMBL/GenBank/DDBJ whole genome shotgun (WGS) entry which is preliminary data.</text>
</comment>
<feature type="compositionally biased region" description="Acidic residues" evidence="1">
    <location>
        <begin position="364"/>
        <end position="374"/>
    </location>
</feature>
<keyword evidence="3" id="KW-1185">Reference proteome</keyword>
<organism evidence="2 3">
    <name type="scientific">Solanum commersonii</name>
    <name type="common">Commerson's wild potato</name>
    <name type="synonym">Commerson's nightshade</name>
    <dbReference type="NCBI Taxonomy" id="4109"/>
    <lineage>
        <taxon>Eukaryota</taxon>
        <taxon>Viridiplantae</taxon>
        <taxon>Streptophyta</taxon>
        <taxon>Embryophyta</taxon>
        <taxon>Tracheophyta</taxon>
        <taxon>Spermatophyta</taxon>
        <taxon>Magnoliopsida</taxon>
        <taxon>eudicotyledons</taxon>
        <taxon>Gunneridae</taxon>
        <taxon>Pentapetalae</taxon>
        <taxon>asterids</taxon>
        <taxon>lamiids</taxon>
        <taxon>Solanales</taxon>
        <taxon>Solanaceae</taxon>
        <taxon>Solanoideae</taxon>
        <taxon>Solaneae</taxon>
        <taxon>Solanum</taxon>
    </lineage>
</organism>
<feature type="compositionally biased region" description="Polar residues" evidence="1">
    <location>
        <begin position="214"/>
        <end position="227"/>
    </location>
</feature>
<feature type="compositionally biased region" description="Basic and acidic residues" evidence="1">
    <location>
        <begin position="56"/>
        <end position="68"/>
    </location>
</feature>
<feature type="region of interest" description="Disordered" evidence="1">
    <location>
        <begin position="43"/>
        <end position="79"/>
    </location>
</feature>
<dbReference type="OrthoDB" id="10525695at2759"/>
<dbReference type="AlphaFoldDB" id="A0A9J5WWB8"/>
<dbReference type="EMBL" id="JACXVP010000010">
    <property type="protein sequence ID" value="KAG5580082.1"/>
    <property type="molecule type" value="Genomic_DNA"/>
</dbReference>
<evidence type="ECO:0000313" key="3">
    <source>
        <dbReference type="Proteomes" id="UP000824120"/>
    </source>
</evidence>
<feature type="compositionally biased region" description="Basic and acidic residues" evidence="1">
    <location>
        <begin position="340"/>
        <end position="349"/>
    </location>
</feature>
<evidence type="ECO:0000313" key="2">
    <source>
        <dbReference type="EMBL" id="KAG5580082.1"/>
    </source>
</evidence>
<reference evidence="2 3" key="1">
    <citation type="submission" date="2020-09" db="EMBL/GenBank/DDBJ databases">
        <title>De no assembly of potato wild relative species, Solanum commersonii.</title>
        <authorList>
            <person name="Cho K."/>
        </authorList>
    </citation>
    <scope>NUCLEOTIDE SEQUENCE [LARGE SCALE GENOMIC DNA]</scope>
    <source>
        <strain evidence="2">LZ3.2</strain>
        <tissue evidence="2">Leaf</tissue>
    </source>
</reference>
<feature type="region of interest" description="Disordered" evidence="1">
    <location>
        <begin position="302"/>
        <end position="403"/>
    </location>
</feature>
<dbReference type="Proteomes" id="UP000824120">
    <property type="component" value="Chromosome 10"/>
</dbReference>
<evidence type="ECO:0000256" key="1">
    <source>
        <dbReference type="SAM" id="MobiDB-lite"/>
    </source>
</evidence>
<proteinExistence type="predicted"/>
<feature type="compositionally biased region" description="Acidic residues" evidence="1">
    <location>
        <begin position="330"/>
        <end position="339"/>
    </location>
</feature>
<protein>
    <submittedName>
        <fullName evidence="2">Uncharacterized protein</fullName>
    </submittedName>
</protein>
<sequence length="403" mass="47056">MLLKIRNRRLKNFPKLQKRKKIIVEEHESNSDYDIMVEIENYQDSSVQSSDDVESSNEKSGSEDESSRDTQIGDEDENPISLPICAKGISGKSYDLKTWIDEIGLFPAKIYVRAWMVVYRDLINFLVQEKIYDDFKVLIYETFPHLEKYAKKSLNSTLPISCLLTWHTAKNDNIIKGGPFKYKRKSTKVVHPYLTPAVLTSSVENVEDEYLSDHNPNQPCENSVPSTSKDESLCERVTSLEQSMVEIVAYVREEKLRRNEKNKKKKVDDDNFSAPTVDDEILPLAIVDDDLATVDEYFAEEVDEEMKEEEMKEEEKEQNEEKMIEKEEEKLEENDEEKEEEKLEEKKEEESGEENMEEKKNEENEASGEEEKEQQEEKITENEEEEKLEEEGLATDVAKWKKK</sequence>
<gene>
    <name evidence="2" type="ORF">H5410_050709</name>
</gene>
<name>A0A9J5WWB8_SOLCO</name>
<feature type="compositionally biased region" description="Basic and acidic residues" evidence="1">
    <location>
        <begin position="309"/>
        <end position="329"/>
    </location>
</feature>
<feature type="region of interest" description="Disordered" evidence="1">
    <location>
        <begin position="210"/>
        <end position="229"/>
    </location>
</feature>
<feature type="compositionally biased region" description="Acidic residues" evidence="1">
    <location>
        <begin position="382"/>
        <end position="393"/>
    </location>
</feature>